<evidence type="ECO:0000313" key="2">
    <source>
        <dbReference type="EMBL" id="KXK27232.1"/>
    </source>
</evidence>
<feature type="transmembrane region" description="Helical" evidence="1">
    <location>
        <begin position="25"/>
        <end position="46"/>
    </location>
</feature>
<sequence length="112" mass="12901">MDSSIEDFDLEPEVSTPWKRALFEVSLVLAVVVLFGLIGVSAYRAVEEELQYQKQLGGELLVTCQRLYWEEVYDPDQVAINSEALNVYYSKHTDCKIFNVTELDPLFFESVR</sequence>
<keyword evidence="1" id="KW-0812">Transmembrane</keyword>
<evidence type="ECO:0000313" key="3">
    <source>
        <dbReference type="Proteomes" id="UP000070457"/>
    </source>
</evidence>
<name>A0A136M017_9BACT</name>
<accession>A0A136M017</accession>
<dbReference type="Proteomes" id="UP000070457">
    <property type="component" value="Unassembled WGS sequence"/>
</dbReference>
<keyword evidence="1" id="KW-0472">Membrane</keyword>
<proteinExistence type="predicted"/>
<organism evidence="2 3">
    <name type="scientific">candidate division WS6 bacterium OLB20</name>
    <dbReference type="NCBI Taxonomy" id="1617426"/>
    <lineage>
        <taxon>Bacteria</taxon>
        <taxon>Candidatus Dojkabacteria</taxon>
    </lineage>
</organism>
<comment type="caution">
    <text evidence="2">The sequence shown here is derived from an EMBL/GenBank/DDBJ whole genome shotgun (WGS) entry which is preliminary data.</text>
</comment>
<protein>
    <submittedName>
        <fullName evidence="2">Uncharacterized protein</fullName>
    </submittedName>
</protein>
<gene>
    <name evidence="2" type="ORF">TR69_WS6001000100</name>
</gene>
<keyword evidence="1" id="KW-1133">Transmembrane helix</keyword>
<dbReference type="EMBL" id="JYNZ01000002">
    <property type="protein sequence ID" value="KXK27232.1"/>
    <property type="molecule type" value="Genomic_DNA"/>
</dbReference>
<dbReference type="STRING" id="1617426.TR69_WS6001000100"/>
<dbReference type="AlphaFoldDB" id="A0A136M017"/>
<reference evidence="2 3" key="1">
    <citation type="submission" date="2015-02" db="EMBL/GenBank/DDBJ databases">
        <title>Improved understanding of the partial-nitritation anammox process through 23 genomes representing the majority of the microbial community.</title>
        <authorList>
            <person name="Speth D.R."/>
            <person name="In T Zandt M."/>
            <person name="Guerrero Cruz S."/>
            <person name="Jetten M.S."/>
            <person name="Dutilh B.E."/>
        </authorList>
    </citation>
    <scope>NUCLEOTIDE SEQUENCE [LARGE SCALE GENOMIC DNA]</scope>
    <source>
        <strain evidence="2">OLB20</strain>
    </source>
</reference>
<evidence type="ECO:0000256" key="1">
    <source>
        <dbReference type="SAM" id="Phobius"/>
    </source>
</evidence>